<feature type="chain" id="PRO_5047050751" evidence="2">
    <location>
        <begin position="21"/>
        <end position="308"/>
    </location>
</feature>
<dbReference type="Pfam" id="PF00149">
    <property type="entry name" value="Metallophos"/>
    <property type="match status" value="1"/>
</dbReference>
<name>A0ABR6YN13_9BURK</name>
<protein>
    <submittedName>
        <fullName evidence="4">Metallophosphoesterase</fullName>
    </submittedName>
</protein>
<dbReference type="PANTHER" id="PTHR22953:SF153">
    <property type="entry name" value="PURPLE ACID PHOSPHATASE"/>
    <property type="match status" value="1"/>
</dbReference>
<keyword evidence="5" id="KW-1185">Reference proteome</keyword>
<evidence type="ECO:0000259" key="3">
    <source>
        <dbReference type="Pfam" id="PF00149"/>
    </source>
</evidence>
<evidence type="ECO:0000256" key="1">
    <source>
        <dbReference type="ARBA" id="ARBA00022729"/>
    </source>
</evidence>
<organism evidence="4 5">
    <name type="scientific">Undibacterium griseum</name>
    <dbReference type="NCBI Taxonomy" id="2762295"/>
    <lineage>
        <taxon>Bacteria</taxon>
        <taxon>Pseudomonadati</taxon>
        <taxon>Pseudomonadota</taxon>
        <taxon>Betaproteobacteria</taxon>
        <taxon>Burkholderiales</taxon>
        <taxon>Oxalobacteraceae</taxon>
        <taxon>Undibacterium</taxon>
    </lineage>
</organism>
<gene>
    <name evidence="4" type="ORF">H8K27_09030</name>
</gene>
<dbReference type="InterPro" id="IPR039331">
    <property type="entry name" value="PAPs-like"/>
</dbReference>
<dbReference type="Proteomes" id="UP000613113">
    <property type="component" value="Unassembled WGS sequence"/>
</dbReference>
<proteinExistence type="predicted"/>
<dbReference type="RefSeq" id="WP_186862854.1">
    <property type="nucleotide sequence ID" value="NZ_JACOGC010000003.1"/>
</dbReference>
<reference evidence="4 5" key="1">
    <citation type="submission" date="2020-08" db="EMBL/GenBank/DDBJ databases">
        <title>Novel species isolated from subtropical streams in China.</title>
        <authorList>
            <person name="Lu H."/>
        </authorList>
    </citation>
    <scope>NUCLEOTIDE SEQUENCE [LARGE SCALE GENOMIC DNA]</scope>
    <source>
        <strain evidence="4 5">FT31W</strain>
    </source>
</reference>
<feature type="signal peptide" evidence="2">
    <location>
        <begin position="1"/>
        <end position="20"/>
    </location>
</feature>
<dbReference type="PANTHER" id="PTHR22953">
    <property type="entry name" value="ACID PHOSPHATASE RELATED"/>
    <property type="match status" value="1"/>
</dbReference>
<evidence type="ECO:0000256" key="2">
    <source>
        <dbReference type="SAM" id="SignalP"/>
    </source>
</evidence>
<keyword evidence="1 2" id="KW-0732">Signal</keyword>
<dbReference type="SUPFAM" id="SSF56300">
    <property type="entry name" value="Metallo-dependent phosphatases"/>
    <property type="match status" value="1"/>
</dbReference>
<dbReference type="InterPro" id="IPR029052">
    <property type="entry name" value="Metallo-depent_PP-like"/>
</dbReference>
<evidence type="ECO:0000313" key="4">
    <source>
        <dbReference type="EMBL" id="MBC3885269.1"/>
    </source>
</evidence>
<dbReference type="Gene3D" id="3.60.21.10">
    <property type="match status" value="1"/>
</dbReference>
<sequence>MRLPFYLSLPLALFTLLTQAADLAPAAKKNHQKNTVPATITLYAAGDIADCQKKTAADSMAARTSDLILSHLNNDPDALVLTLGDNTYPVGRPEEFSRCYEPTWGRFKNRTLPAPGNHEYGMPKALGYFNYFGDLAGPERRGYYAVQAGHWKIISLNSNLDPQAMQKQLEWLQQELAQKKSRCTLAFWHHPLFSSGGHGRNERMQPAWKILADAQADLVLAAHDHDYERFVPLDSNGERDDKNGIRSFVVGTGGAQLTPMFLPRLSTEIRDNSTHGVLKLRLHEQSYDWEFLPVPGQRFTDKGSGNCH</sequence>
<dbReference type="InterPro" id="IPR004843">
    <property type="entry name" value="Calcineurin-like_PHP"/>
</dbReference>
<dbReference type="EMBL" id="JACOGC010000003">
    <property type="protein sequence ID" value="MBC3885269.1"/>
    <property type="molecule type" value="Genomic_DNA"/>
</dbReference>
<accession>A0ABR6YN13</accession>
<comment type="caution">
    <text evidence="4">The sequence shown here is derived from an EMBL/GenBank/DDBJ whole genome shotgun (WGS) entry which is preliminary data.</text>
</comment>
<feature type="domain" description="Calcineurin-like phosphoesterase" evidence="3">
    <location>
        <begin position="62"/>
        <end position="227"/>
    </location>
</feature>
<evidence type="ECO:0000313" key="5">
    <source>
        <dbReference type="Proteomes" id="UP000613113"/>
    </source>
</evidence>